<dbReference type="EMBL" id="CP003261">
    <property type="protein sequence ID" value="AGK95312.1"/>
    <property type="molecule type" value="Genomic_DNA"/>
</dbReference>
<keyword evidence="2" id="KW-0288">FMN</keyword>
<dbReference type="InterPro" id="IPR051796">
    <property type="entry name" value="ISF_SsuE-like"/>
</dbReference>
<name>R4JWW7_CLOPA</name>
<evidence type="ECO:0000256" key="1">
    <source>
        <dbReference type="ARBA" id="ARBA00022630"/>
    </source>
</evidence>
<dbReference type="Gene3D" id="3.40.50.360">
    <property type="match status" value="1"/>
</dbReference>
<evidence type="ECO:0000256" key="2">
    <source>
        <dbReference type="ARBA" id="ARBA00022643"/>
    </source>
</evidence>
<dbReference type="KEGG" id="cpas:Clopa_0246"/>
<organism evidence="4 5">
    <name type="scientific">Clostridium pasteurianum BC1</name>
    <dbReference type="NCBI Taxonomy" id="86416"/>
    <lineage>
        <taxon>Bacteria</taxon>
        <taxon>Bacillati</taxon>
        <taxon>Bacillota</taxon>
        <taxon>Clostridia</taxon>
        <taxon>Eubacteriales</taxon>
        <taxon>Clostridiaceae</taxon>
        <taxon>Clostridium</taxon>
    </lineage>
</organism>
<dbReference type="OrthoDB" id="9805976at2"/>
<evidence type="ECO:0000259" key="3">
    <source>
        <dbReference type="Pfam" id="PF03358"/>
    </source>
</evidence>
<dbReference type="PATRIC" id="fig|86416.3.peg.219"/>
<evidence type="ECO:0000313" key="5">
    <source>
        <dbReference type="Proteomes" id="UP000013523"/>
    </source>
</evidence>
<dbReference type="AlphaFoldDB" id="R4JWW7"/>
<dbReference type="InterPro" id="IPR005025">
    <property type="entry name" value="FMN_Rdtase-like_dom"/>
</dbReference>
<reference evidence="4 5" key="1">
    <citation type="submission" date="2012-01" db="EMBL/GenBank/DDBJ databases">
        <title>Complete sequence of chromosome of Clostridium pasteurianum BC1.</title>
        <authorList>
            <consortium name="US DOE Joint Genome Institute"/>
            <person name="Lucas S."/>
            <person name="Han J."/>
            <person name="Lapidus A."/>
            <person name="Cheng J.-F."/>
            <person name="Goodwin L."/>
            <person name="Pitluck S."/>
            <person name="Peters L."/>
            <person name="Mikhailova N."/>
            <person name="Teshima H."/>
            <person name="Detter J.C."/>
            <person name="Han C."/>
            <person name="Tapia R."/>
            <person name="Land M."/>
            <person name="Hauser L."/>
            <person name="Kyrpides N."/>
            <person name="Ivanova N."/>
            <person name="Pagani I."/>
            <person name="Dunn J."/>
            <person name="Taghavi S."/>
            <person name="Francis A."/>
            <person name="van der Lelie D."/>
            <person name="Woyke T."/>
        </authorList>
    </citation>
    <scope>NUCLEOTIDE SEQUENCE [LARGE SCALE GENOMIC DNA]</scope>
    <source>
        <strain evidence="4 5">BC1</strain>
    </source>
</reference>
<dbReference type="PANTHER" id="PTHR43278:SF2">
    <property type="entry name" value="IRON-SULFUR FLAVOPROTEIN"/>
    <property type="match status" value="1"/>
</dbReference>
<keyword evidence="5" id="KW-1185">Reference proteome</keyword>
<dbReference type="SUPFAM" id="SSF52218">
    <property type="entry name" value="Flavoproteins"/>
    <property type="match status" value="1"/>
</dbReference>
<dbReference type="GO" id="GO:0016491">
    <property type="term" value="F:oxidoreductase activity"/>
    <property type="evidence" value="ECO:0007669"/>
    <property type="project" value="InterPro"/>
</dbReference>
<dbReference type="InterPro" id="IPR029039">
    <property type="entry name" value="Flavoprotein-like_sf"/>
</dbReference>
<sequence>MKVLFIGDKNLKTEYSIDLDKKLNELFTKKGYESKTIKIGEKDLASCAGCFGCWIKTPGECIINDLMSEINRSYMNSDIVIYLTPIIFGQFSANIKNAMDRRIPNILPFFEKVNGVTKHPSRYEKYPNEMIIGYSDDITKEEKNTFLDLIKKHRKKVENIFFCLSQESNKEIIEDIKKII</sequence>
<gene>
    <name evidence="4" type="ORF">Clopa_0246</name>
</gene>
<protein>
    <submittedName>
        <fullName evidence="4">NADPH-dependent FMN reductase</fullName>
    </submittedName>
</protein>
<dbReference type="PANTHER" id="PTHR43278">
    <property type="entry name" value="NAD(P)H-DEPENDENT FMN-CONTAINING OXIDOREDUCTASE YWQN-RELATED"/>
    <property type="match status" value="1"/>
</dbReference>
<dbReference type="STRING" id="86416.Clopa_0246"/>
<proteinExistence type="predicted"/>
<evidence type="ECO:0000313" key="4">
    <source>
        <dbReference type="EMBL" id="AGK95312.1"/>
    </source>
</evidence>
<dbReference type="RefSeq" id="WP_015613639.1">
    <property type="nucleotide sequence ID" value="NC_021182.1"/>
</dbReference>
<dbReference type="eggNOG" id="COG0655">
    <property type="taxonomic scope" value="Bacteria"/>
</dbReference>
<keyword evidence="1" id="KW-0285">Flavoprotein</keyword>
<dbReference type="Proteomes" id="UP000013523">
    <property type="component" value="Chromosome"/>
</dbReference>
<dbReference type="Pfam" id="PF03358">
    <property type="entry name" value="FMN_red"/>
    <property type="match status" value="1"/>
</dbReference>
<accession>R4JWW7</accession>
<dbReference type="HOGENOM" id="CLU_121336_0_0_9"/>
<feature type="domain" description="NADPH-dependent FMN reductase-like" evidence="3">
    <location>
        <begin position="1"/>
        <end position="102"/>
    </location>
</feature>